<evidence type="ECO:0000313" key="2">
    <source>
        <dbReference type="EMBL" id="MFD1882613.1"/>
    </source>
</evidence>
<organism evidence="2 3">
    <name type="scientific">Paracoccus pacificus</name>
    <dbReference type="NCBI Taxonomy" id="1463598"/>
    <lineage>
        <taxon>Bacteria</taxon>
        <taxon>Pseudomonadati</taxon>
        <taxon>Pseudomonadota</taxon>
        <taxon>Alphaproteobacteria</taxon>
        <taxon>Rhodobacterales</taxon>
        <taxon>Paracoccaceae</taxon>
        <taxon>Paracoccus</taxon>
    </lineage>
</organism>
<proteinExistence type="predicted"/>
<protein>
    <submittedName>
        <fullName evidence="2">Formate dehydrogenase subunit delta</fullName>
    </submittedName>
</protein>
<accession>A0ABW4R8Q2</accession>
<comment type="caution">
    <text evidence="2">The sequence shown here is derived from an EMBL/GenBank/DDBJ whole genome shotgun (WGS) entry which is preliminary data.</text>
</comment>
<dbReference type="Proteomes" id="UP001597213">
    <property type="component" value="Unassembled WGS sequence"/>
</dbReference>
<sequence>MTMQNDKLIRMANQMADFFRSQPGSDAAKGVAAHINDYWTYQMRRDFLDLLSRGAEGADPLVVQAGAYIDIPDSGAPGAARDEGAARGDGADS</sequence>
<name>A0ABW4R8Q2_9RHOB</name>
<evidence type="ECO:0000313" key="3">
    <source>
        <dbReference type="Proteomes" id="UP001597213"/>
    </source>
</evidence>
<dbReference type="EMBL" id="JBHUEN010000043">
    <property type="protein sequence ID" value="MFD1882613.1"/>
    <property type="molecule type" value="Genomic_DNA"/>
</dbReference>
<reference evidence="3" key="1">
    <citation type="journal article" date="2019" name="Int. J. Syst. Evol. Microbiol.">
        <title>The Global Catalogue of Microorganisms (GCM) 10K type strain sequencing project: providing services to taxonomists for standard genome sequencing and annotation.</title>
        <authorList>
            <consortium name="The Broad Institute Genomics Platform"/>
            <consortium name="The Broad Institute Genome Sequencing Center for Infectious Disease"/>
            <person name="Wu L."/>
            <person name="Ma J."/>
        </authorList>
    </citation>
    <scope>NUCLEOTIDE SEQUENCE [LARGE SCALE GENOMIC DNA]</scope>
    <source>
        <strain evidence="3">CCUG 56029</strain>
    </source>
</reference>
<gene>
    <name evidence="2" type="ORF">ACFSCT_12895</name>
</gene>
<keyword evidence="3" id="KW-1185">Reference proteome</keyword>
<feature type="region of interest" description="Disordered" evidence="1">
    <location>
        <begin position="73"/>
        <end position="93"/>
    </location>
</feature>
<feature type="compositionally biased region" description="Basic and acidic residues" evidence="1">
    <location>
        <begin position="80"/>
        <end position="93"/>
    </location>
</feature>
<dbReference type="InterPro" id="IPR021074">
    <property type="entry name" value="Formate_DH_dsu"/>
</dbReference>
<dbReference type="RefSeq" id="WP_379143346.1">
    <property type="nucleotide sequence ID" value="NZ_JBHUEN010000043.1"/>
</dbReference>
<evidence type="ECO:0000256" key="1">
    <source>
        <dbReference type="SAM" id="MobiDB-lite"/>
    </source>
</evidence>
<dbReference type="Pfam" id="PF11390">
    <property type="entry name" value="FdsD"/>
    <property type="match status" value="1"/>
</dbReference>